<evidence type="ECO:0000256" key="2">
    <source>
        <dbReference type="SAM" id="MobiDB-lite"/>
    </source>
</evidence>
<gene>
    <name evidence="3" type="ORF">G6011_00772</name>
</gene>
<comment type="caution">
    <text evidence="3">The sequence shown here is derived from an EMBL/GenBank/DDBJ whole genome shotgun (WGS) entry which is preliminary data.</text>
</comment>
<dbReference type="Proteomes" id="UP001199106">
    <property type="component" value="Unassembled WGS sequence"/>
</dbReference>
<feature type="compositionally biased region" description="Basic and acidic residues" evidence="2">
    <location>
        <begin position="173"/>
        <end position="184"/>
    </location>
</feature>
<evidence type="ECO:0000313" key="4">
    <source>
        <dbReference type="Proteomes" id="UP001199106"/>
    </source>
</evidence>
<name>A0AAD4NTY6_9PLEO</name>
<sequence length="192" mass="21149">MSSSKSPQTSSQNEAWDSLFSFDPTTSPFFPHPNAEHDPTTLGTNLDIFAAQPLFLPEVYLPQPIYYPEQSAPQLPVAQMLPHEHVSVSNAGDIAHGSTFDAIRGDLDKVIMSVWQLKNDYQTRIQNLDHEVAQASKAAESLRKDVDAIGGWVEQVIAFLNATSDPSELPCSEEPKPETRKDSDAADQDQAQ</sequence>
<keyword evidence="1" id="KW-0175">Coiled coil</keyword>
<organism evidence="3 4">
    <name type="scientific">Alternaria panax</name>
    <dbReference type="NCBI Taxonomy" id="48097"/>
    <lineage>
        <taxon>Eukaryota</taxon>
        <taxon>Fungi</taxon>
        <taxon>Dikarya</taxon>
        <taxon>Ascomycota</taxon>
        <taxon>Pezizomycotina</taxon>
        <taxon>Dothideomycetes</taxon>
        <taxon>Pleosporomycetidae</taxon>
        <taxon>Pleosporales</taxon>
        <taxon>Pleosporineae</taxon>
        <taxon>Pleosporaceae</taxon>
        <taxon>Alternaria</taxon>
        <taxon>Alternaria sect. Panax</taxon>
    </lineage>
</organism>
<evidence type="ECO:0000256" key="1">
    <source>
        <dbReference type="SAM" id="Coils"/>
    </source>
</evidence>
<feature type="region of interest" description="Disordered" evidence="2">
    <location>
        <begin position="164"/>
        <end position="192"/>
    </location>
</feature>
<accession>A0AAD4NTY6</accession>
<protein>
    <submittedName>
        <fullName evidence="3">Uncharacterized protein</fullName>
    </submittedName>
</protein>
<dbReference type="AlphaFoldDB" id="A0AAD4NTY6"/>
<reference evidence="3" key="1">
    <citation type="submission" date="2021-07" db="EMBL/GenBank/DDBJ databases">
        <title>Genome Resource of American Ginseng Black Spot Pathogen Alternaria panax.</title>
        <authorList>
            <person name="Qiu C."/>
            <person name="Wang W."/>
            <person name="Liu Z."/>
        </authorList>
    </citation>
    <scope>NUCLEOTIDE SEQUENCE</scope>
    <source>
        <strain evidence="3">BNCC115425</strain>
    </source>
</reference>
<proteinExistence type="predicted"/>
<feature type="region of interest" description="Disordered" evidence="2">
    <location>
        <begin position="1"/>
        <end position="22"/>
    </location>
</feature>
<feature type="coiled-coil region" evidence="1">
    <location>
        <begin position="118"/>
        <end position="145"/>
    </location>
</feature>
<feature type="compositionally biased region" description="Low complexity" evidence="2">
    <location>
        <begin position="1"/>
        <end position="11"/>
    </location>
</feature>
<dbReference type="EMBL" id="JAANER010000001">
    <property type="protein sequence ID" value="KAG9195651.1"/>
    <property type="molecule type" value="Genomic_DNA"/>
</dbReference>
<keyword evidence="4" id="KW-1185">Reference proteome</keyword>
<evidence type="ECO:0000313" key="3">
    <source>
        <dbReference type="EMBL" id="KAG9195651.1"/>
    </source>
</evidence>